<dbReference type="Proteomes" id="UP001054821">
    <property type="component" value="Chromosome 1"/>
</dbReference>
<gene>
    <name evidence="7" type="ORF">L3X38_005350</name>
</gene>
<feature type="transmembrane region" description="Helical" evidence="6">
    <location>
        <begin position="20"/>
        <end position="37"/>
    </location>
</feature>
<evidence type="ECO:0000256" key="3">
    <source>
        <dbReference type="ARBA" id="ARBA00022840"/>
    </source>
</evidence>
<evidence type="ECO:0000256" key="2">
    <source>
        <dbReference type="ARBA" id="ARBA00022741"/>
    </source>
</evidence>
<dbReference type="GO" id="GO:0016020">
    <property type="term" value="C:membrane"/>
    <property type="evidence" value="ECO:0007669"/>
    <property type="project" value="InterPro"/>
</dbReference>
<reference evidence="7 8" key="1">
    <citation type="journal article" date="2022" name="G3 (Bethesda)">
        <title>Whole-genome sequence and methylome profiling of the almond [Prunus dulcis (Mill.) D.A. Webb] cultivar 'Nonpareil'.</title>
        <authorList>
            <person name="D'Amico-Willman K.M."/>
            <person name="Ouma W.Z."/>
            <person name="Meulia T."/>
            <person name="Sideli G.M."/>
            <person name="Gradziel T.M."/>
            <person name="Fresnedo-Ramirez J."/>
        </authorList>
    </citation>
    <scope>NUCLEOTIDE SEQUENCE [LARGE SCALE GENOMIC DNA]</scope>
    <source>
        <strain evidence="7">Clone GOH B32 T37-40</strain>
    </source>
</reference>
<keyword evidence="2" id="KW-0547">Nucleotide-binding</keyword>
<dbReference type="EMBL" id="JAJFAZ020000001">
    <property type="protein sequence ID" value="KAI5352459.1"/>
    <property type="molecule type" value="Genomic_DNA"/>
</dbReference>
<keyword evidence="4 6" id="KW-1133">Transmembrane helix</keyword>
<name>A0AAD5F419_PRUDU</name>
<evidence type="ECO:0000256" key="6">
    <source>
        <dbReference type="SAM" id="Phobius"/>
    </source>
</evidence>
<evidence type="ECO:0000313" key="7">
    <source>
        <dbReference type="EMBL" id="KAI5352459.1"/>
    </source>
</evidence>
<dbReference type="PANTHER" id="PTHR24223:SF189">
    <property type="entry name" value="ABC TRANSPORTER C FAMILY MEMBER 5"/>
    <property type="match status" value="1"/>
</dbReference>
<dbReference type="GO" id="GO:0005524">
    <property type="term" value="F:ATP binding"/>
    <property type="evidence" value="ECO:0007669"/>
    <property type="project" value="UniProtKB-KW"/>
</dbReference>
<dbReference type="Gene3D" id="1.20.1560.10">
    <property type="entry name" value="ABC transporter type 1, transmembrane domain"/>
    <property type="match status" value="1"/>
</dbReference>
<dbReference type="InterPro" id="IPR050173">
    <property type="entry name" value="ABC_transporter_C-like"/>
</dbReference>
<comment type="caution">
    <text evidence="7">The sequence shown here is derived from an EMBL/GenBank/DDBJ whole genome shotgun (WGS) entry which is preliminary data.</text>
</comment>
<organism evidence="7 8">
    <name type="scientific">Prunus dulcis</name>
    <name type="common">Almond</name>
    <name type="synonym">Amygdalus dulcis</name>
    <dbReference type="NCBI Taxonomy" id="3755"/>
    <lineage>
        <taxon>Eukaryota</taxon>
        <taxon>Viridiplantae</taxon>
        <taxon>Streptophyta</taxon>
        <taxon>Embryophyta</taxon>
        <taxon>Tracheophyta</taxon>
        <taxon>Spermatophyta</taxon>
        <taxon>Magnoliopsida</taxon>
        <taxon>eudicotyledons</taxon>
        <taxon>Gunneridae</taxon>
        <taxon>Pentapetalae</taxon>
        <taxon>rosids</taxon>
        <taxon>fabids</taxon>
        <taxon>Rosales</taxon>
        <taxon>Rosaceae</taxon>
        <taxon>Amygdaloideae</taxon>
        <taxon>Amygdaleae</taxon>
        <taxon>Prunus</taxon>
    </lineage>
</organism>
<dbReference type="PANTHER" id="PTHR24223">
    <property type="entry name" value="ATP-BINDING CASSETTE SUB-FAMILY C"/>
    <property type="match status" value="1"/>
</dbReference>
<keyword evidence="5 6" id="KW-0472">Membrane</keyword>
<keyword evidence="3" id="KW-0067">ATP-binding</keyword>
<proteinExistence type="predicted"/>
<evidence type="ECO:0000256" key="1">
    <source>
        <dbReference type="ARBA" id="ARBA00022692"/>
    </source>
</evidence>
<evidence type="ECO:0000313" key="8">
    <source>
        <dbReference type="Proteomes" id="UP001054821"/>
    </source>
</evidence>
<keyword evidence="1 6" id="KW-0812">Transmembrane</keyword>
<dbReference type="AlphaFoldDB" id="A0AAD5F419"/>
<dbReference type="InterPro" id="IPR036640">
    <property type="entry name" value="ABC1_TM_sf"/>
</dbReference>
<evidence type="ECO:0000256" key="4">
    <source>
        <dbReference type="ARBA" id="ARBA00022989"/>
    </source>
</evidence>
<feature type="transmembrane region" description="Helical" evidence="6">
    <location>
        <begin position="79"/>
        <end position="104"/>
    </location>
</feature>
<sequence length="137" mass="15894">MFLDTLIFKRHCFLKKKQGVLKLPLIMKLGFLAWTFFAAKLVETLPTRHWYLGVDILGMHGTTLWYLCDMWMLPMQIILALAILYKNVGIASIATLIATIIAIVHTVPVEKIQEDYQDKLMIAKEERMRKTSERPET</sequence>
<keyword evidence="8" id="KW-1185">Reference proteome</keyword>
<accession>A0AAD5F419</accession>
<evidence type="ECO:0000256" key="5">
    <source>
        <dbReference type="ARBA" id="ARBA00023136"/>
    </source>
</evidence>
<protein>
    <submittedName>
        <fullName evidence="7">Uncharacterized protein</fullName>
    </submittedName>
</protein>
<dbReference type="GO" id="GO:0042626">
    <property type="term" value="F:ATPase-coupled transmembrane transporter activity"/>
    <property type="evidence" value="ECO:0007669"/>
    <property type="project" value="TreeGrafter"/>
</dbReference>